<dbReference type="Proteomes" id="UP000287651">
    <property type="component" value="Unassembled WGS sequence"/>
</dbReference>
<proteinExistence type="predicted"/>
<name>A0A426Y7L7_ENSVE</name>
<sequence length="102" mass="11352">MNVVDKSSIGRDSEEDLDGGFKAKAYELGELLLQQLANFSGLLGSLDVRQVNRDRVWCSHFVRSGESAPMSKGPGEVCGELHVQPWLPQLQMKGQEWISSFE</sequence>
<accession>A0A426Y7L7</accession>
<dbReference type="AlphaFoldDB" id="A0A426Y7L7"/>
<organism evidence="1 2">
    <name type="scientific">Ensete ventricosum</name>
    <name type="common">Abyssinian banana</name>
    <name type="synonym">Musa ensete</name>
    <dbReference type="NCBI Taxonomy" id="4639"/>
    <lineage>
        <taxon>Eukaryota</taxon>
        <taxon>Viridiplantae</taxon>
        <taxon>Streptophyta</taxon>
        <taxon>Embryophyta</taxon>
        <taxon>Tracheophyta</taxon>
        <taxon>Spermatophyta</taxon>
        <taxon>Magnoliopsida</taxon>
        <taxon>Liliopsida</taxon>
        <taxon>Zingiberales</taxon>
        <taxon>Musaceae</taxon>
        <taxon>Ensete</taxon>
    </lineage>
</organism>
<protein>
    <submittedName>
        <fullName evidence="1">Uncharacterized protein</fullName>
    </submittedName>
</protein>
<evidence type="ECO:0000313" key="2">
    <source>
        <dbReference type="Proteomes" id="UP000287651"/>
    </source>
</evidence>
<dbReference type="EMBL" id="AMZH03014394">
    <property type="protein sequence ID" value="RRT47715.1"/>
    <property type="molecule type" value="Genomic_DNA"/>
</dbReference>
<evidence type="ECO:0000313" key="1">
    <source>
        <dbReference type="EMBL" id="RRT47715.1"/>
    </source>
</evidence>
<gene>
    <name evidence="1" type="ORF">B296_00053551</name>
</gene>
<reference evidence="1 2" key="1">
    <citation type="journal article" date="2014" name="Agronomy (Basel)">
        <title>A Draft Genome Sequence for Ensete ventricosum, the Drought-Tolerant Tree Against Hunger.</title>
        <authorList>
            <person name="Harrison J."/>
            <person name="Moore K.A."/>
            <person name="Paszkiewicz K."/>
            <person name="Jones T."/>
            <person name="Grant M."/>
            <person name="Ambacheew D."/>
            <person name="Muzemil S."/>
            <person name="Studholme D.J."/>
        </authorList>
    </citation>
    <scope>NUCLEOTIDE SEQUENCE [LARGE SCALE GENOMIC DNA]</scope>
</reference>
<comment type="caution">
    <text evidence="1">The sequence shown here is derived from an EMBL/GenBank/DDBJ whole genome shotgun (WGS) entry which is preliminary data.</text>
</comment>